<dbReference type="EMBL" id="LBOW01000001">
    <property type="protein sequence ID" value="KKP45475.1"/>
    <property type="molecule type" value="Genomic_DNA"/>
</dbReference>
<dbReference type="InterPro" id="IPR055170">
    <property type="entry name" value="GFO_IDH_MocA-like_dom"/>
</dbReference>
<feature type="domain" description="Gfo/Idh/MocA-like oxidoreductase N-terminal" evidence="1">
    <location>
        <begin position="4"/>
        <end position="121"/>
    </location>
</feature>
<evidence type="ECO:0000259" key="2">
    <source>
        <dbReference type="Pfam" id="PF22725"/>
    </source>
</evidence>
<dbReference type="STRING" id="1618566.UR35_C0001G0072"/>
<name>A0A0G0C2R2_9BACT</name>
<dbReference type="PANTHER" id="PTHR43377">
    <property type="entry name" value="BILIVERDIN REDUCTASE A"/>
    <property type="match status" value="1"/>
</dbReference>
<comment type="caution">
    <text evidence="3">The sequence shown here is derived from an EMBL/GenBank/DDBJ whole genome shotgun (WGS) entry which is preliminary data.</text>
</comment>
<proteinExistence type="predicted"/>
<dbReference type="InterPro" id="IPR051450">
    <property type="entry name" value="Gfo/Idh/MocA_Oxidoreductases"/>
</dbReference>
<dbReference type="Proteomes" id="UP000034778">
    <property type="component" value="Unassembled WGS sequence"/>
</dbReference>
<dbReference type="GO" id="GO:0000166">
    <property type="term" value="F:nucleotide binding"/>
    <property type="evidence" value="ECO:0007669"/>
    <property type="project" value="InterPro"/>
</dbReference>
<dbReference type="SUPFAM" id="SSF51735">
    <property type="entry name" value="NAD(P)-binding Rossmann-fold domains"/>
    <property type="match status" value="1"/>
</dbReference>
<dbReference type="InterPro" id="IPR000683">
    <property type="entry name" value="Gfo/Idh/MocA-like_OxRdtase_N"/>
</dbReference>
<protein>
    <submittedName>
        <fullName evidence="3">Oxidoreductase domain protein</fullName>
    </submittedName>
</protein>
<dbReference type="Pfam" id="PF22725">
    <property type="entry name" value="GFO_IDH_MocA_C3"/>
    <property type="match status" value="1"/>
</dbReference>
<accession>A0A0G0C2R2</accession>
<evidence type="ECO:0000313" key="3">
    <source>
        <dbReference type="EMBL" id="KKP45475.1"/>
    </source>
</evidence>
<evidence type="ECO:0000259" key="1">
    <source>
        <dbReference type="Pfam" id="PF01408"/>
    </source>
</evidence>
<feature type="domain" description="GFO/IDH/MocA-like oxidoreductase" evidence="2">
    <location>
        <begin position="129"/>
        <end position="237"/>
    </location>
</feature>
<organism evidence="3 4">
    <name type="scientific">Candidatus Woesebacteria bacterium GW2011_GWB1_33_22</name>
    <dbReference type="NCBI Taxonomy" id="1618566"/>
    <lineage>
        <taxon>Bacteria</taxon>
        <taxon>Candidatus Woeseibacteriota</taxon>
    </lineage>
</organism>
<dbReference type="Pfam" id="PF01408">
    <property type="entry name" value="GFO_IDH_MocA"/>
    <property type="match status" value="1"/>
</dbReference>
<evidence type="ECO:0000313" key="4">
    <source>
        <dbReference type="Proteomes" id="UP000034778"/>
    </source>
</evidence>
<reference evidence="3 4" key="1">
    <citation type="journal article" date="2015" name="Nature">
        <title>rRNA introns, odd ribosomes, and small enigmatic genomes across a large radiation of phyla.</title>
        <authorList>
            <person name="Brown C.T."/>
            <person name="Hug L.A."/>
            <person name="Thomas B.C."/>
            <person name="Sharon I."/>
            <person name="Castelle C.J."/>
            <person name="Singh A."/>
            <person name="Wilkins M.J."/>
            <person name="Williams K.H."/>
            <person name="Banfield J.F."/>
        </authorList>
    </citation>
    <scope>NUCLEOTIDE SEQUENCE [LARGE SCALE GENOMIC DNA]</scope>
</reference>
<sequence length="334" mass="37915">MKYVALVGYGYWGTNLLRNFVETKNCEVVYVCDNDITRLKPIRKRYPSIILTSNYDEILFDKEIDAVIIATPTRFHHDLAKKAMEAGKDVLIEKPMALSMSEAKDLVVVSKKTKRIIMVDHTFLFTPAVRKLKTIIDNGEIGDIVYIDSVRTNLGLFQTDSNVSFDLATHDIAILQYLLNASPTVITSVAESFYGTQEEIFYIHLNYPNKITCHLHVSWLSPLKVRKMMIVGTKKMIVYDDVEQSEKIKIYDKGVVFDQIRIGYRSGDVNSPNIDIKEALGTMALEFIDTLETRKEPVSNGLFGLSIVNILEMSNNSSRSSKTIIIKNINDNKK</sequence>
<dbReference type="InterPro" id="IPR036291">
    <property type="entry name" value="NAD(P)-bd_dom_sf"/>
</dbReference>
<dbReference type="PANTHER" id="PTHR43377:SF6">
    <property type="entry name" value="GFO_IDH_MOCA-LIKE OXIDOREDUCTASE N-TERMINAL DOMAIN-CONTAINING PROTEIN"/>
    <property type="match status" value="1"/>
</dbReference>
<dbReference type="Gene3D" id="3.40.50.720">
    <property type="entry name" value="NAD(P)-binding Rossmann-like Domain"/>
    <property type="match status" value="1"/>
</dbReference>
<dbReference type="SUPFAM" id="SSF55347">
    <property type="entry name" value="Glyceraldehyde-3-phosphate dehydrogenase-like, C-terminal domain"/>
    <property type="match status" value="1"/>
</dbReference>
<gene>
    <name evidence="3" type="ORF">UR35_C0001G0072</name>
</gene>
<dbReference type="Gene3D" id="3.30.360.10">
    <property type="entry name" value="Dihydrodipicolinate Reductase, domain 2"/>
    <property type="match status" value="1"/>
</dbReference>
<dbReference type="AlphaFoldDB" id="A0A0G0C2R2"/>